<reference evidence="2 3" key="1">
    <citation type="journal article" date="2019" name="New Phytol.">
        <title>Comparative genomics reveals unique wood-decay strategies and fruiting body development in the Schizophyllaceae.</title>
        <authorList>
            <person name="Almasi E."/>
            <person name="Sahu N."/>
            <person name="Krizsan K."/>
            <person name="Balint B."/>
            <person name="Kovacs G.M."/>
            <person name="Kiss B."/>
            <person name="Cseklye J."/>
            <person name="Drula E."/>
            <person name="Henrissat B."/>
            <person name="Nagy I."/>
            <person name="Chovatia M."/>
            <person name="Adam C."/>
            <person name="LaButti K."/>
            <person name="Lipzen A."/>
            <person name="Riley R."/>
            <person name="Grigoriev I.V."/>
            <person name="Nagy L.G."/>
        </authorList>
    </citation>
    <scope>NUCLEOTIDE SEQUENCE [LARGE SCALE GENOMIC DNA]</scope>
    <source>
        <strain evidence="2 3">NL-1724</strain>
    </source>
</reference>
<dbReference type="Proteomes" id="UP000320762">
    <property type="component" value="Unassembled WGS sequence"/>
</dbReference>
<dbReference type="AlphaFoldDB" id="A0A550BS45"/>
<comment type="caution">
    <text evidence="2">The sequence shown here is derived from an EMBL/GenBank/DDBJ whole genome shotgun (WGS) entry which is preliminary data.</text>
</comment>
<proteinExistence type="predicted"/>
<dbReference type="STRING" id="97359.A0A550BS45"/>
<organism evidence="2 3">
    <name type="scientific">Schizophyllum amplum</name>
    <dbReference type="NCBI Taxonomy" id="97359"/>
    <lineage>
        <taxon>Eukaryota</taxon>
        <taxon>Fungi</taxon>
        <taxon>Dikarya</taxon>
        <taxon>Basidiomycota</taxon>
        <taxon>Agaricomycotina</taxon>
        <taxon>Agaricomycetes</taxon>
        <taxon>Agaricomycetidae</taxon>
        <taxon>Agaricales</taxon>
        <taxon>Schizophyllaceae</taxon>
        <taxon>Schizophyllum</taxon>
    </lineage>
</organism>
<sequence>MRLHYGLARAREEIRRLNVEIRRLITFMIDDFNSYRQAYYTVADSNAALAHEIYVRLEYNNNVHSRIARRLSDTAALPGFSGTLQPGTRKDGSCTQLRRIPLWATDVLKIPQRAPSSLSAARPPDAMEIDEGIDSSQRPVALDGSALMPGGEEQEDAEQNTEGGMFDRDLPDVEVVVDILERLTMSDE</sequence>
<protein>
    <submittedName>
        <fullName evidence="2">Uncharacterized protein</fullName>
    </submittedName>
</protein>
<dbReference type="OrthoDB" id="2676448at2759"/>
<name>A0A550BS45_9AGAR</name>
<dbReference type="EMBL" id="VDMD01000168">
    <property type="protein sequence ID" value="TRM55358.1"/>
    <property type="molecule type" value="Genomic_DNA"/>
</dbReference>
<accession>A0A550BS45</accession>
<evidence type="ECO:0000313" key="2">
    <source>
        <dbReference type="EMBL" id="TRM55358.1"/>
    </source>
</evidence>
<keyword evidence="3" id="KW-1185">Reference proteome</keyword>
<evidence type="ECO:0000256" key="1">
    <source>
        <dbReference type="SAM" id="MobiDB-lite"/>
    </source>
</evidence>
<evidence type="ECO:0000313" key="3">
    <source>
        <dbReference type="Proteomes" id="UP000320762"/>
    </source>
</evidence>
<gene>
    <name evidence="2" type="ORF">BD626DRAFT_578233</name>
</gene>
<feature type="region of interest" description="Disordered" evidence="1">
    <location>
        <begin position="129"/>
        <end position="170"/>
    </location>
</feature>